<dbReference type="AlphaFoldDB" id="A0A401P3U9"/>
<organism evidence="1 2">
    <name type="scientific">Scyliorhinus torazame</name>
    <name type="common">Cloudy catshark</name>
    <name type="synonym">Catulus torazame</name>
    <dbReference type="NCBI Taxonomy" id="75743"/>
    <lineage>
        <taxon>Eukaryota</taxon>
        <taxon>Metazoa</taxon>
        <taxon>Chordata</taxon>
        <taxon>Craniata</taxon>
        <taxon>Vertebrata</taxon>
        <taxon>Chondrichthyes</taxon>
        <taxon>Elasmobranchii</taxon>
        <taxon>Galeomorphii</taxon>
        <taxon>Galeoidea</taxon>
        <taxon>Carcharhiniformes</taxon>
        <taxon>Scyliorhinidae</taxon>
        <taxon>Scyliorhinus</taxon>
    </lineage>
</organism>
<reference evidence="1 2" key="1">
    <citation type="journal article" date="2018" name="Nat. Ecol. Evol.">
        <title>Shark genomes provide insights into elasmobranch evolution and the origin of vertebrates.</title>
        <authorList>
            <person name="Hara Y"/>
            <person name="Yamaguchi K"/>
            <person name="Onimaru K"/>
            <person name="Kadota M"/>
            <person name="Koyanagi M"/>
            <person name="Keeley SD"/>
            <person name="Tatsumi K"/>
            <person name="Tanaka K"/>
            <person name="Motone F"/>
            <person name="Kageyama Y"/>
            <person name="Nozu R"/>
            <person name="Adachi N"/>
            <person name="Nishimura O"/>
            <person name="Nakagawa R"/>
            <person name="Tanegashima C"/>
            <person name="Kiyatake I"/>
            <person name="Matsumoto R"/>
            <person name="Murakumo K"/>
            <person name="Nishida K"/>
            <person name="Terakita A"/>
            <person name="Kuratani S"/>
            <person name="Sato K"/>
            <person name="Hyodo S Kuraku.S."/>
        </authorList>
    </citation>
    <scope>NUCLEOTIDE SEQUENCE [LARGE SCALE GENOMIC DNA]</scope>
</reference>
<comment type="caution">
    <text evidence="1">The sequence shown here is derived from an EMBL/GenBank/DDBJ whole genome shotgun (WGS) entry which is preliminary data.</text>
</comment>
<dbReference type="EMBL" id="BFAA01005809">
    <property type="protein sequence ID" value="GCB67770.1"/>
    <property type="molecule type" value="Genomic_DNA"/>
</dbReference>
<gene>
    <name evidence="1" type="ORF">scyTo_0012188</name>
</gene>
<sequence>MLRGLTMVNVKRKTESDNMPHVDNATSLQGVSMFRQGNSIMFKPTFLLAVLKLLCRDSQGSGKLEAEETRDLSDQAG</sequence>
<evidence type="ECO:0000313" key="1">
    <source>
        <dbReference type="EMBL" id="GCB67770.1"/>
    </source>
</evidence>
<accession>A0A401P3U9</accession>
<name>A0A401P3U9_SCYTO</name>
<proteinExistence type="predicted"/>
<dbReference type="Proteomes" id="UP000288216">
    <property type="component" value="Unassembled WGS sequence"/>
</dbReference>
<keyword evidence="2" id="KW-1185">Reference proteome</keyword>
<protein>
    <submittedName>
        <fullName evidence="1">Uncharacterized protein</fullName>
    </submittedName>
</protein>
<evidence type="ECO:0000313" key="2">
    <source>
        <dbReference type="Proteomes" id="UP000288216"/>
    </source>
</evidence>